<protein>
    <recommendedName>
        <fullName evidence="4">Bacteroides conjugative transposon TraK protein</fullName>
    </recommendedName>
</protein>
<evidence type="ECO:0008006" key="4">
    <source>
        <dbReference type="Google" id="ProtNLM"/>
    </source>
</evidence>
<sequence>MLPYKNIFESLRINRIITISIIGFAAVISIFSIYQVRRIHEESLDKAFVIDPQGSVFPLKEVYHKEYLEVESRAHLERFLFFFYELNSINYRDRLSKALWLGDQSVDQLYKQKKEDGVYNRILQYSLLQKIERSDFNVRIQGDKIHFTAEVILKITRGEVSDRYNLRVTGQLIKVARKFPENPHGLLITDYYEQQLIKIDQ</sequence>
<reference evidence="2 3" key="1">
    <citation type="submission" date="2016-10" db="EMBL/GenBank/DDBJ databases">
        <authorList>
            <person name="de Groot N.N."/>
        </authorList>
    </citation>
    <scope>NUCLEOTIDE SEQUENCE [LARGE SCALE GENOMIC DNA]</scope>
    <source>
        <strain evidence="2 3">DSM 17794</strain>
    </source>
</reference>
<feature type="transmembrane region" description="Helical" evidence="1">
    <location>
        <begin position="12"/>
        <end position="34"/>
    </location>
</feature>
<evidence type="ECO:0000313" key="2">
    <source>
        <dbReference type="EMBL" id="SFN89885.1"/>
    </source>
</evidence>
<accession>A0A1I5CSC1</accession>
<gene>
    <name evidence="2" type="ORF">SAMN05660413_02984</name>
</gene>
<evidence type="ECO:0000313" key="3">
    <source>
        <dbReference type="Proteomes" id="UP000199153"/>
    </source>
</evidence>
<dbReference type="Proteomes" id="UP000199153">
    <property type="component" value="Unassembled WGS sequence"/>
</dbReference>
<organism evidence="2 3">
    <name type="scientific">Salegentibacter flavus</name>
    <dbReference type="NCBI Taxonomy" id="287099"/>
    <lineage>
        <taxon>Bacteria</taxon>
        <taxon>Pseudomonadati</taxon>
        <taxon>Bacteroidota</taxon>
        <taxon>Flavobacteriia</taxon>
        <taxon>Flavobacteriales</taxon>
        <taxon>Flavobacteriaceae</taxon>
        <taxon>Salegentibacter</taxon>
    </lineage>
</organism>
<dbReference type="RefSeq" id="WP_093411089.1">
    <property type="nucleotide sequence ID" value="NZ_FOVL01000024.1"/>
</dbReference>
<dbReference type="EMBL" id="FOVL01000024">
    <property type="protein sequence ID" value="SFN89885.1"/>
    <property type="molecule type" value="Genomic_DNA"/>
</dbReference>
<proteinExistence type="predicted"/>
<dbReference type="AlphaFoldDB" id="A0A1I5CSC1"/>
<keyword evidence="1" id="KW-0472">Membrane</keyword>
<name>A0A1I5CSC1_9FLAO</name>
<keyword evidence="1" id="KW-1133">Transmembrane helix</keyword>
<keyword evidence="3" id="KW-1185">Reference proteome</keyword>
<evidence type="ECO:0000256" key="1">
    <source>
        <dbReference type="SAM" id="Phobius"/>
    </source>
</evidence>
<dbReference type="STRING" id="287099.SAMN05660413_02984"/>
<dbReference type="OrthoDB" id="1039148at2"/>
<keyword evidence="1" id="KW-0812">Transmembrane</keyword>